<feature type="binding site" description="axial binding residue" evidence="20">
    <location>
        <position position="259"/>
    </location>
    <ligand>
        <name>heme c</name>
        <dbReference type="ChEBI" id="CHEBI:61717"/>
        <label>1</label>
    </ligand>
    <ligandPart>
        <name>Fe</name>
        <dbReference type="ChEBI" id="CHEBI:18248"/>
    </ligandPart>
</feature>
<keyword evidence="11" id="KW-0677">Repeat</keyword>
<evidence type="ECO:0000256" key="20">
    <source>
        <dbReference type="PIRSR" id="PIRSR000006-1"/>
    </source>
</evidence>
<dbReference type="PIRSF" id="PIRSF000006">
    <property type="entry name" value="Cbb3-Cox_fixP"/>
    <property type="match status" value="1"/>
</dbReference>
<evidence type="ECO:0000313" key="25">
    <source>
        <dbReference type="EMBL" id="PYE82453.1"/>
    </source>
</evidence>
<feature type="binding site" description="axial binding residue" evidence="20">
    <location>
        <position position="125"/>
    </location>
    <ligand>
        <name>heme c</name>
        <dbReference type="ChEBI" id="CHEBI:61717"/>
        <label>1</label>
    </ligand>
    <ligandPart>
        <name>Fe</name>
        <dbReference type="ChEBI" id="CHEBI:18248"/>
    </ligandPart>
</feature>
<comment type="pathway">
    <text evidence="2 19">Energy metabolism; oxidative phosphorylation.</text>
</comment>
<feature type="region of interest" description="Disordered" evidence="22">
    <location>
        <begin position="283"/>
        <end position="344"/>
    </location>
</feature>
<feature type="domain" description="Cytochrome c" evidence="24">
    <location>
        <begin position="108"/>
        <end position="196"/>
    </location>
</feature>
<keyword evidence="4 19" id="KW-0813">Transport</keyword>
<dbReference type="NCBIfam" id="TIGR00782">
    <property type="entry name" value="ccoP"/>
    <property type="match status" value="1"/>
</dbReference>
<dbReference type="InterPro" id="IPR032858">
    <property type="entry name" value="CcoP_N"/>
</dbReference>
<evidence type="ECO:0000256" key="7">
    <source>
        <dbReference type="ARBA" id="ARBA00022617"/>
    </source>
</evidence>
<dbReference type="InterPro" id="IPR008168">
    <property type="entry name" value="Cyt_C_IC"/>
</dbReference>
<evidence type="ECO:0000256" key="17">
    <source>
        <dbReference type="ARBA" id="ARBA00023065"/>
    </source>
</evidence>
<dbReference type="InterPro" id="IPR038414">
    <property type="entry name" value="CcoP_N_sf"/>
</dbReference>
<comment type="subcellular location">
    <subcellularLocation>
        <location evidence="1 19">Cell inner membrane</location>
    </subcellularLocation>
</comment>
<keyword evidence="16 19" id="KW-0408">Iron</keyword>
<evidence type="ECO:0000256" key="14">
    <source>
        <dbReference type="ARBA" id="ARBA00022989"/>
    </source>
</evidence>
<dbReference type="PROSITE" id="PS51007">
    <property type="entry name" value="CYTC"/>
    <property type="match status" value="2"/>
</dbReference>
<feature type="binding site" description="covalent" evidence="21">
    <location>
        <position position="214"/>
    </location>
    <ligand>
        <name>heme c</name>
        <dbReference type="ChEBI" id="CHEBI:61717"/>
        <label>2</label>
    </ligand>
</feature>
<evidence type="ECO:0000256" key="21">
    <source>
        <dbReference type="PIRSR" id="PIRSR000006-2"/>
    </source>
</evidence>
<keyword evidence="8 19" id="KW-0679">Respiratory chain</keyword>
<dbReference type="PANTHER" id="PTHR33751">
    <property type="entry name" value="CBB3-TYPE CYTOCHROME C OXIDASE SUBUNIT FIXP"/>
    <property type="match status" value="1"/>
</dbReference>
<dbReference type="RefSeq" id="WP_110815120.1">
    <property type="nucleotide sequence ID" value="NZ_QJTE01000004.1"/>
</dbReference>
<dbReference type="GO" id="GO:0005506">
    <property type="term" value="F:iron ion binding"/>
    <property type="evidence" value="ECO:0007669"/>
    <property type="project" value="InterPro"/>
</dbReference>
<dbReference type="OrthoDB" id="9811281at2"/>
<evidence type="ECO:0000256" key="18">
    <source>
        <dbReference type="ARBA" id="ARBA00023136"/>
    </source>
</evidence>
<evidence type="ECO:0000256" key="19">
    <source>
        <dbReference type="PIRNR" id="PIRNR000006"/>
    </source>
</evidence>
<feature type="domain" description="Cytochrome c" evidence="24">
    <location>
        <begin position="201"/>
        <end position="282"/>
    </location>
</feature>
<evidence type="ECO:0000256" key="11">
    <source>
        <dbReference type="ARBA" id="ARBA00022737"/>
    </source>
</evidence>
<comment type="cofactor">
    <cofactor evidence="19 21">
        <name>heme c</name>
        <dbReference type="ChEBI" id="CHEBI:61717"/>
    </cofactor>
    <text evidence="19 21">Binds 2 heme C groups per subunit.</text>
</comment>
<evidence type="ECO:0000256" key="22">
    <source>
        <dbReference type="SAM" id="MobiDB-lite"/>
    </source>
</evidence>
<feature type="binding site" description="axial binding residue" evidence="20">
    <location>
        <position position="218"/>
    </location>
    <ligand>
        <name>heme c</name>
        <dbReference type="ChEBI" id="CHEBI:61717"/>
        <label>2</label>
    </ligand>
    <ligandPart>
        <name>Fe</name>
        <dbReference type="ChEBI" id="CHEBI:18248"/>
    </ligandPart>
</feature>
<feature type="binding site" description="covalent" evidence="21">
    <location>
        <position position="217"/>
    </location>
    <ligand>
        <name>heme c</name>
        <dbReference type="ChEBI" id="CHEBI:61717"/>
        <label>2</label>
    </ligand>
</feature>
<evidence type="ECO:0000259" key="24">
    <source>
        <dbReference type="PROSITE" id="PS51007"/>
    </source>
</evidence>
<dbReference type="GO" id="GO:0016491">
    <property type="term" value="F:oxidoreductase activity"/>
    <property type="evidence" value="ECO:0007669"/>
    <property type="project" value="UniProtKB-KW"/>
</dbReference>
<name>A0A318SNR2_9RHOB</name>
<keyword evidence="14 23" id="KW-1133">Transmembrane helix</keyword>
<keyword evidence="18 19" id="KW-0472">Membrane</keyword>
<keyword evidence="10 19" id="KW-0479">Metal-binding</keyword>
<dbReference type="InterPro" id="IPR004678">
    <property type="entry name" value="Cyt_c_oxidase_cbb3_su3"/>
</dbReference>
<reference evidence="25 26" key="1">
    <citation type="submission" date="2018-06" db="EMBL/GenBank/DDBJ databases">
        <title>Genomic Encyclopedia of Type Strains, Phase III (KMG-III): the genomes of soil and plant-associated and newly described type strains.</title>
        <authorList>
            <person name="Whitman W."/>
        </authorList>
    </citation>
    <scope>NUCLEOTIDE SEQUENCE [LARGE SCALE GENOMIC DNA]</scope>
    <source>
        <strain evidence="25 26">CECT 9025</strain>
    </source>
</reference>
<evidence type="ECO:0000256" key="4">
    <source>
        <dbReference type="ARBA" id="ARBA00022448"/>
    </source>
</evidence>
<sequence length="344" mass="36904">MSNRPIDETTGTETTGHQWDGIEELNNPLPRWWLWTFYACILFALVYVILYPAWPLVNGATAGLLGWSTRGEVAAEVQEVEAGQADLWQSLVETDIHVLRDNEELNRFAGQAGAALFRTNCSQCHGSGAAGAPGYPNLLDDDWLWGGRIEQIATTIRHGIRTEEDPEARFSQMPAFGEVLSRADIRTLAQHVQALPGGADPMGGAGGQLFADNCTACHGSDARGDRSIGAPDLTDAIWLYGSDEEELRELIAEGPFGVMPAWGERLGEARVRALAAYVHQLGGGEPEEGQARPQGAAEDQIGETPAEARPAESQPAEAAPADPSDPAKVPFPEEGEGAAQDQPD</sequence>
<comment type="caution">
    <text evidence="25">The sequence shown here is derived from an EMBL/GenBank/DDBJ whole genome shotgun (WGS) entry which is preliminary data.</text>
</comment>
<dbReference type="Gene3D" id="1.10.760.10">
    <property type="entry name" value="Cytochrome c-like domain"/>
    <property type="match status" value="2"/>
</dbReference>
<dbReference type="Pfam" id="PF13442">
    <property type="entry name" value="Cytochrome_CBB3"/>
    <property type="match status" value="2"/>
</dbReference>
<dbReference type="PRINTS" id="PR00605">
    <property type="entry name" value="CYTCHROMECIC"/>
</dbReference>
<feature type="binding site" description="axial binding residue" evidence="20">
    <location>
        <position position="173"/>
    </location>
    <ligand>
        <name>heme c</name>
        <dbReference type="ChEBI" id="CHEBI:61717"/>
        <label>2</label>
    </ligand>
    <ligandPart>
        <name>Fe</name>
        <dbReference type="ChEBI" id="CHEBI:18248"/>
    </ligandPart>
</feature>
<keyword evidence="7 19" id="KW-0349">Heme</keyword>
<feature type="binding site" description="covalent" evidence="21">
    <location>
        <position position="124"/>
    </location>
    <ligand>
        <name>heme c</name>
        <dbReference type="ChEBI" id="CHEBI:61717"/>
        <label>1</label>
    </ligand>
</feature>
<dbReference type="EMBL" id="QJTE01000004">
    <property type="protein sequence ID" value="PYE82453.1"/>
    <property type="molecule type" value="Genomic_DNA"/>
</dbReference>
<evidence type="ECO:0000256" key="23">
    <source>
        <dbReference type="SAM" id="Phobius"/>
    </source>
</evidence>
<keyword evidence="12 19" id="KW-0375">Hydrogen ion transport</keyword>
<evidence type="ECO:0000256" key="5">
    <source>
        <dbReference type="ARBA" id="ARBA00022475"/>
    </source>
</evidence>
<keyword evidence="5 19" id="KW-1003">Cell membrane</keyword>
<comment type="similarity">
    <text evidence="3 19">Belongs to the CcoP / FixP family.</text>
</comment>
<dbReference type="AlphaFoldDB" id="A0A318SNR2"/>
<accession>A0A318SNR2</accession>
<dbReference type="GO" id="GO:1902600">
    <property type="term" value="P:proton transmembrane transport"/>
    <property type="evidence" value="ECO:0007669"/>
    <property type="project" value="UniProtKB-KW"/>
</dbReference>
<evidence type="ECO:0000256" key="1">
    <source>
        <dbReference type="ARBA" id="ARBA00004533"/>
    </source>
</evidence>
<keyword evidence="17 19" id="KW-0406">Ion transport</keyword>
<dbReference type="UniPathway" id="UPA00705"/>
<evidence type="ECO:0000256" key="16">
    <source>
        <dbReference type="ARBA" id="ARBA00023004"/>
    </source>
</evidence>
<evidence type="ECO:0000256" key="6">
    <source>
        <dbReference type="ARBA" id="ARBA00022519"/>
    </source>
</evidence>
<feature type="transmembrane region" description="Helical" evidence="23">
    <location>
        <begin position="32"/>
        <end position="54"/>
    </location>
</feature>
<dbReference type="GO" id="GO:0005886">
    <property type="term" value="C:plasma membrane"/>
    <property type="evidence" value="ECO:0007669"/>
    <property type="project" value="UniProtKB-SubCell"/>
</dbReference>
<evidence type="ECO:0000256" key="15">
    <source>
        <dbReference type="ARBA" id="ARBA00023002"/>
    </source>
</evidence>
<comment type="subunit">
    <text evidence="19">Component of the cbb3-type cytochrome c oxidase.</text>
</comment>
<keyword evidence="6 19" id="KW-0997">Cell inner membrane</keyword>
<evidence type="ECO:0000313" key="26">
    <source>
        <dbReference type="Proteomes" id="UP000248311"/>
    </source>
</evidence>
<dbReference type="Gene3D" id="6.10.280.130">
    <property type="match status" value="1"/>
</dbReference>
<dbReference type="GO" id="GO:0009055">
    <property type="term" value="F:electron transfer activity"/>
    <property type="evidence" value="ECO:0007669"/>
    <property type="project" value="InterPro"/>
</dbReference>
<dbReference type="InterPro" id="IPR009056">
    <property type="entry name" value="Cyt_c-like_dom"/>
</dbReference>
<proteinExistence type="inferred from homology"/>
<dbReference type="SUPFAM" id="SSF46626">
    <property type="entry name" value="Cytochrome c"/>
    <property type="match status" value="2"/>
</dbReference>
<dbReference type="InterPro" id="IPR036909">
    <property type="entry name" value="Cyt_c-like_dom_sf"/>
</dbReference>
<evidence type="ECO:0000256" key="2">
    <source>
        <dbReference type="ARBA" id="ARBA00004673"/>
    </source>
</evidence>
<keyword evidence="13 19" id="KW-0249">Electron transport</keyword>
<evidence type="ECO:0000256" key="12">
    <source>
        <dbReference type="ARBA" id="ARBA00022781"/>
    </source>
</evidence>
<evidence type="ECO:0000256" key="3">
    <source>
        <dbReference type="ARBA" id="ARBA00006113"/>
    </source>
</evidence>
<dbReference type="Pfam" id="PF14715">
    <property type="entry name" value="FixP_N"/>
    <property type="match status" value="1"/>
</dbReference>
<dbReference type="PANTHER" id="PTHR33751:SF1">
    <property type="entry name" value="CBB3-TYPE CYTOCHROME C OXIDASE SUBUNIT FIXP"/>
    <property type="match status" value="1"/>
</dbReference>
<keyword evidence="9 23" id="KW-0812">Transmembrane</keyword>
<keyword evidence="15 19" id="KW-0560">Oxidoreductase</keyword>
<feature type="binding site" description="covalent" evidence="21">
    <location>
        <position position="121"/>
    </location>
    <ligand>
        <name>heme c</name>
        <dbReference type="ChEBI" id="CHEBI:61717"/>
        <label>1</label>
    </ligand>
</feature>
<feature type="region of interest" description="Disordered" evidence="22">
    <location>
        <begin position="1"/>
        <end position="20"/>
    </location>
</feature>
<evidence type="ECO:0000256" key="10">
    <source>
        <dbReference type="ARBA" id="ARBA00022723"/>
    </source>
</evidence>
<evidence type="ECO:0000256" key="8">
    <source>
        <dbReference type="ARBA" id="ARBA00022660"/>
    </source>
</evidence>
<dbReference type="Proteomes" id="UP000248311">
    <property type="component" value="Unassembled WGS sequence"/>
</dbReference>
<evidence type="ECO:0000256" key="13">
    <source>
        <dbReference type="ARBA" id="ARBA00022982"/>
    </source>
</evidence>
<organism evidence="25 26">
    <name type="scientific">Pseudoroseicyclus aestuarii</name>
    <dbReference type="NCBI Taxonomy" id="1795041"/>
    <lineage>
        <taxon>Bacteria</taxon>
        <taxon>Pseudomonadati</taxon>
        <taxon>Pseudomonadota</taxon>
        <taxon>Alphaproteobacteria</taxon>
        <taxon>Rhodobacterales</taxon>
        <taxon>Paracoccaceae</taxon>
        <taxon>Pseudoroseicyclus</taxon>
    </lineage>
</organism>
<dbReference type="GO" id="GO:0020037">
    <property type="term" value="F:heme binding"/>
    <property type="evidence" value="ECO:0007669"/>
    <property type="project" value="InterPro"/>
</dbReference>
<gene>
    <name evidence="25" type="ORF">DFP88_104209</name>
</gene>
<keyword evidence="26" id="KW-1185">Reference proteome</keyword>
<comment type="function">
    <text evidence="19">C-type cytochrome. Part of the cbb3-type cytochrome c oxidase complex.</text>
</comment>
<feature type="compositionally biased region" description="Low complexity" evidence="22">
    <location>
        <begin position="305"/>
        <end position="327"/>
    </location>
</feature>
<dbReference type="InterPro" id="IPR050597">
    <property type="entry name" value="Cytochrome_c_Oxidase_Subunit"/>
</dbReference>
<evidence type="ECO:0000256" key="9">
    <source>
        <dbReference type="ARBA" id="ARBA00022692"/>
    </source>
</evidence>
<dbReference type="GO" id="GO:0006119">
    <property type="term" value="P:oxidative phosphorylation"/>
    <property type="evidence" value="ECO:0007669"/>
    <property type="project" value="UniProtKB-UniPathway"/>
</dbReference>
<protein>
    <recommendedName>
        <fullName evidence="19">Cbb3-type cytochrome c oxidase subunit</fullName>
    </recommendedName>
</protein>
<feature type="compositionally biased region" description="Polar residues" evidence="22">
    <location>
        <begin position="1"/>
        <end position="17"/>
    </location>
</feature>